<keyword evidence="8" id="KW-0482">Metalloprotease</keyword>
<dbReference type="STRING" id="1108595.BKX93_14780"/>
<dbReference type="GO" id="GO:0030145">
    <property type="term" value="F:manganese ion binding"/>
    <property type="evidence" value="ECO:0007669"/>
    <property type="project" value="InterPro"/>
</dbReference>
<dbReference type="InterPro" id="IPR000994">
    <property type="entry name" value="Pept_M24"/>
</dbReference>
<evidence type="ECO:0000256" key="5">
    <source>
        <dbReference type="ARBA" id="ARBA00022670"/>
    </source>
</evidence>
<comment type="similarity">
    <text evidence="3 10">Belongs to the peptidase M24B family.</text>
</comment>
<organism evidence="12 13">
    <name type="scientific">Chromobacterium vaccinii</name>
    <dbReference type="NCBI Taxonomy" id="1108595"/>
    <lineage>
        <taxon>Bacteria</taxon>
        <taxon>Pseudomonadati</taxon>
        <taxon>Pseudomonadota</taxon>
        <taxon>Betaproteobacteria</taxon>
        <taxon>Neisseriales</taxon>
        <taxon>Chromobacteriaceae</taxon>
        <taxon>Chromobacterium</taxon>
    </lineage>
</organism>
<dbReference type="CDD" id="cd01087">
    <property type="entry name" value="Prolidase"/>
    <property type="match status" value="1"/>
</dbReference>
<evidence type="ECO:0000259" key="11">
    <source>
        <dbReference type="SMART" id="SM01011"/>
    </source>
</evidence>
<evidence type="ECO:0000256" key="4">
    <source>
        <dbReference type="ARBA" id="ARBA00012574"/>
    </source>
</evidence>
<dbReference type="Pfam" id="PF05195">
    <property type="entry name" value="AMP_N"/>
    <property type="match status" value="1"/>
</dbReference>
<keyword evidence="9" id="KW-0464">Manganese</keyword>
<dbReference type="RefSeq" id="WP_070980407.1">
    <property type="nucleotide sequence ID" value="NZ_CP017707.1"/>
</dbReference>
<evidence type="ECO:0000256" key="9">
    <source>
        <dbReference type="ARBA" id="ARBA00023211"/>
    </source>
</evidence>
<dbReference type="InterPro" id="IPR001131">
    <property type="entry name" value="Peptidase_M24B_aminopep-P_CS"/>
</dbReference>
<keyword evidence="5" id="KW-0645">Protease</keyword>
<dbReference type="GeneID" id="68842471"/>
<gene>
    <name evidence="12" type="ORF">BKX93_14780</name>
</gene>
<dbReference type="Proteomes" id="UP000178776">
    <property type="component" value="Chromosome"/>
</dbReference>
<dbReference type="InterPro" id="IPR052433">
    <property type="entry name" value="X-Pro_dipept-like"/>
</dbReference>
<dbReference type="GO" id="GO:0070006">
    <property type="term" value="F:metalloaminopeptidase activity"/>
    <property type="evidence" value="ECO:0007669"/>
    <property type="project" value="InterPro"/>
</dbReference>
<accession>A0A1D9LIP8</accession>
<comment type="cofactor">
    <cofactor evidence="2">
        <name>Mn(2+)</name>
        <dbReference type="ChEBI" id="CHEBI:29035"/>
    </cofactor>
</comment>
<dbReference type="GO" id="GO:0006508">
    <property type="term" value="P:proteolysis"/>
    <property type="evidence" value="ECO:0007669"/>
    <property type="project" value="UniProtKB-KW"/>
</dbReference>
<comment type="catalytic activity">
    <reaction evidence="1">
        <text>Release of any N-terminal amino acid, including proline, that is linked to proline, even from a dipeptide or tripeptide.</text>
        <dbReference type="EC" id="3.4.11.9"/>
    </reaction>
</comment>
<evidence type="ECO:0000256" key="2">
    <source>
        <dbReference type="ARBA" id="ARBA00001936"/>
    </source>
</evidence>
<dbReference type="Gene3D" id="3.90.230.10">
    <property type="entry name" value="Creatinase/methionine aminopeptidase superfamily"/>
    <property type="match status" value="1"/>
</dbReference>
<dbReference type="InterPro" id="IPR007865">
    <property type="entry name" value="Aminopep_P_N"/>
</dbReference>
<dbReference type="SUPFAM" id="SSF53092">
    <property type="entry name" value="Creatinase/prolidase N-terminal domain"/>
    <property type="match status" value="1"/>
</dbReference>
<dbReference type="InterPro" id="IPR036005">
    <property type="entry name" value="Creatinase/aminopeptidase-like"/>
</dbReference>
<evidence type="ECO:0000256" key="3">
    <source>
        <dbReference type="ARBA" id="ARBA00008766"/>
    </source>
</evidence>
<protein>
    <recommendedName>
        <fullName evidence="4">Xaa-Pro aminopeptidase</fullName>
        <ecNumber evidence="4">3.4.11.9</ecNumber>
    </recommendedName>
</protein>
<dbReference type="EMBL" id="CP017707">
    <property type="protein sequence ID" value="AOZ51139.1"/>
    <property type="molecule type" value="Genomic_DNA"/>
</dbReference>
<evidence type="ECO:0000256" key="7">
    <source>
        <dbReference type="ARBA" id="ARBA00022801"/>
    </source>
</evidence>
<dbReference type="InterPro" id="IPR029149">
    <property type="entry name" value="Creatin/AminoP/Spt16_N"/>
</dbReference>
<keyword evidence="6 10" id="KW-0479">Metal-binding</keyword>
<dbReference type="EC" id="3.4.11.9" evidence="4"/>
<evidence type="ECO:0000256" key="6">
    <source>
        <dbReference type="ARBA" id="ARBA00022723"/>
    </source>
</evidence>
<name>A0A1D9LIP8_9NEIS</name>
<keyword evidence="7" id="KW-0378">Hydrolase</keyword>
<feature type="domain" description="Aminopeptidase P N-terminal" evidence="11">
    <location>
        <begin position="2"/>
        <end position="134"/>
    </location>
</feature>
<evidence type="ECO:0000313" key="13">
    <source>
        <dbReference type="Proteomes" id="UP000178776"/>
    </source>
</evidence>
<dbReference type="PROSITE" id="PS00491">
    <property type="entry name" value="PROLINE_PEPTIDASE"/>
    <property type="match status" value="1"/>
</dbReference>
<dbReference type="AlphaFoldDB" id="A0A1D9LIP8"/>
<evidence type="ECO:0000256" key="1">
    <source>
        <dbReference type="ARBA" id="ARBA00001424"/>
    </source>
</evidence>
<dbReference type="KEGG" id="cvc:BKX93_14780"/>
<evidence type="ECO:0000256" key="8">
    <source>
        <dbReference type="ARBA" id="ARBA00023049"/>
    </source>
</evidence>
<dbReference type="GO" id="GO:0005829">
    <property type="term" value="C:cytosol"/>
    <property type="evidence" value="ECO:0007669"/>
    <property type="project" value="TreeGrafter"/>
</dbReference>
<reference evidence="12 13" key="1">
    <citation type="submission" date="2016-10" db="EMBL/GenBank/DDBJ databases">
        <title>Chromobacterium muskegensis sp. nov., an insecticidal bacterium isolated from Sphagnum bogs.</title>
        <authorList>
            <person name="Sparks M.E."/>
            <person name="Blackburn M.B."/>
            <person name="Gundersen-Rindal D.E."/>
            <person name="Mitchell A."/>
            <person name="Farrar R."/>
            <person name="Kuhar D."/>
        </authorList>
    </citation>
    <scope>NUCLEOTIDE SEQUENCE [LARGE SCALE GENOMIC DNA]</scope>
    <source>
        <strain evidence="12 13">21-1</strain>
    </source>
</reference>
<dbReference type="SMART" id="SM01011">
    <property type="entry name" value="AMP_N"/>
    <property type="match status" value="1"/>
</dbReference>
<keyword evidence="12" id="KW-0031">Aminopeptidase</keyword>
<dbReference type="Gene3D" id="3.40.350.10">
    <property type="entry name" value="Creatinase/prolidase N-terminal domain"/>
    <property type="match status" value="1"/>
</dbReference>
<dbReference type="PANTHER" id="PTHR43226:SF4">
    <property type="entry name" value="XAA-PRO AMINOPEPTIDASE 3"/>
    <property type="match status" value="1"/>
</dbReference>
<evidence type="ECO:0000313" key="12">
    <source>
        <dbReference type="EMBL" id="AOZ51139.1"/>
    </source>
</evidence>
<dbReference type="Pfam" id="PF00557">
    <property type="entry name" value="Peptidase_M24"/>
    <property type="match status" value="1"/>
</dbReference>
<dbReference type="SUPFAM" id="SSF55920">
    <property type="entry name" value="Creatinase/aminopeptidase"/>
    <property type="match status" value="1"/>
</dbReference>
<evidence type="ECO:0000256" key="10">
    <source>
        <dbReference type="RuleBase" id="RU000590"/>
    </source>
</evidence>
<proteinExistence type="inferred from homology"/>
<dbReference type="PANTHER" id="PTHR43226">
    <property type="entry name" value="XAA-PRO AMINOPEPTIDASE 3"/>
    <property type="match status" value="1"/>
</dbReference>
<sequence length="462" mass="50165">MFAPSVYAQRRAGLQASGLSGLLLFVGNVDSPMNYHDNTLPFVQDSSFRYFFGLNEPGLAGVVDADSGEATLFGNDPDVADIVWTGPLPSLAERAAKVSLSRSRPYAELAQAVSEARAAGRPVRYLAPYRGETLIEMGRLLDTHPAQVKAGFCPELTRAVVALREIKGEEEIAEMEAALGVTHAMHIAAMQNAKPGVVEYQVVGIMEGIMRRHDWQLAYPSIFSKRGEVLHNHHHDHVLQQGDLVLNDTGCASGGGYASDITRTFPVGGKFSTRQRELYDIVLEMQEAAIAAVKPGVKYQDIHKLSAAVMVERMAALGFFQGDVDAIVESGAYAIAFPHGLGHQIGMDVHDMEALGEDLVGYGDGTERSKLFGLGYLRLGKTLKAGMALTVEPGVYFIPALIEAWEKEGRHSQYINFAKFREYADFGGIRIEDNVLVTADGSRVLGEPIPKTVDEVEAVMAV</sequence>